<feature type="transmembrane region" description="Helical" evidence="7">
    <location>
        <begin position="12"/>
        <end position="31"/>
    </location>
</feature>
<dbReference type="PANTHER" id="PTHR14233">
    <property type="entry name" value="DUF914-RELATED"/>
    <property type="match status" value="1"/>
</dbReference>
<accession>A0A9N7NL52</accession>
<dbReference type="InterPro" id="IPR052221">
    <property type="entry name" value="SLC35F_Transporter"/>
</dbReference>
<dbReference type="EMBL" id="CACSLK010030614">
    <property type="protein sequence ID" value="CAA0837862.1"/>
    <property type="molecule type" value="Genomic_DNA"/>
</dbReference>
<evidence type="ECO:0000256" key="6">
    <source>
        <dbReference type="ARBA" id="ARBA00023136"/>
    </source>
</evidence>
<dbReference type="PANTHER" id="PTHR14233:SF18">
    <property type="entry name" value="OS05G0444300 PROTEIN"/>
    <property type="match status" value="1"/>
</dbReference>
<evidence type="ECO:0000256" key="3">
    <source>
        <dbReference type="ARBA" id="ARBA00022448"/>
    </source>
</evidence>
<evidence type="ECO:0000313" key="8">
    <source>
        <dbReference type="EMBL" id="CAA0837862.1"/>
    </source>
</evidence>
<comment type="subcellular location">
    <subcellularLocation>
        <location evidence="1">Membrane</location>
        <topology evidence="1">Multi-pass membrane protein</topology>
    </subcellularLocation>
</comment>
<sequence length="118" mass="12443">MLTWIFLGTKYSVRQFVGSAVCVAGLGLVLLSDAGVVVGGGSNPVLGDCLVIAGSFFYAISNVGEVKDQFEAVAMIAMFGMLVSATEITVLERKAFESVKWPDGLKSIDSNVVSLLTF</sequence>
<reference evidence="8" key="1">
    <citation type="submission" date="2019-12" db="EMBL/GenBank/DDBJ databases">
        <authorList>
            <person name="Scholes J."/>
        </authorList>
    </citation>
    <scope>NUCLEOTIDE SEQUENCE</scope>
</reference>
<feature type="transmembrane region" description="Helical" evidence="7">
    <location>
        <begin position="72"/>
        <end position="91"/>
    </location>
</feature>
<dbReference type="Proteomes" id="UP001153555">
    <property type="component" value="Unassembled WGS sequence"/>
</dbReference>
<dbReference type="Pfam" id="PF06027">
    <property type="entry name" value="SLC35F"/>
    <property type="match status" value="1"/>
</dbReference>
<evidence type="ECO:0000256" key="2">
    <source>
        <dbReference type="ARBA" id="ARBA00007863"/>
    </source>
</evidence>
<dbReference type="GO" id="GO:0022857">
    <property type="term" value="F:transmembrane transporter activity"/>
    <property type="evidence" value="ECO:0007669"/>
    <property type="project" value="InterPro"/>
</dbReference>
<evidence type="ECO:0000256" key="5">
    <source>
        <dbReference type="ARBA" id="ARBA00022989"/>
    </source>
</evidence>
<protein>
    <submittedName>
        <fullName evidence="8">Uncharacterized protein</fullName>
    </submittedName>
</protein>
<comment type="caution">
    <text evidence="8">The sequence shown here is derived from an EMBL/GenBank/DDBJ whole genome shotgun (WGS) entry which is preliminary data.</text>
</comment>
<name>A0A9N7NL52_STRHE</name>
<keyword evidence="9" id="KW-1185">Reference proteome</keyword>
<keyword evidence="5 7" id="KW-1133">Transmembrane helix</keyword>
<evidence type="ECO:0000256" key="7">
    <source>
        <dbReference type="SAM" id="Phobius"/>
    </source>
</evidence>
<dbReference type="OrthoDB" id="429955at2759"/>
<gene>
    <name evidence="8" type="ORF">SHERM_00257</name>
</gene>
<keyword evidence="4 7" id="KW-0812">Transmembrane</keyword>
<evidence type="ECO:0000256" key="1">
    <source>
        <dbReference type="ARBA" id="ARBA00004141"/>
    </source>
</evidence>
<organism evidence="8 9">
    <name type="scientific">Striga hermonthica</name>
    <name type="common">Purple witchweed</name>
    <name type="synonym">Buchnera hermonthica</name>
    <dbReference type="NCBI Taxonomy" id="68872"/>
    <lineage>
        <taxon>Eukaryota</taxon>
        <taxon>Viridiplantae</taxon>
        <taxon>Streptophyta</taxon>
        <taxon>Embryophyta</taxon>
        <taxon>Tracheophyta</taxon>
        <taxon>Spermatophyta</taxon>
        <taxon>Magnoliopsida</taxon>
        <taxon>eudicotyledons</taxon>
        <taxon>Gunneridae</taxon>
        <taxon>Pentapetalae</taxon>
        <taxon>asterids</taxon>
        <taxon>lamiids</taxon>
        <taxon>Lamiales</taxon>
        <taxon>Orobanchaceae</taxon>
        <taxon>Buchnereae</taxon>
        <taxon>Striga</taxon>
    </lineage>
</organism>
<dbReference type="InterPro" id="IPR009262">
    <property type="entry name" value="SLC35_F1/F2/F6"/>
</dbReference>
<dbReference type="GO" id="GO:0016020">
    <property type="term" value="C:membrane"/>
    <property type="evidence" value="ECO:0007669"/>
    <property type="project" value="UniProtKB-SubCell"/>
</dbReference>
<keyword evidence="6 7" id="KW-0472">Membrane</keyword>
<evidence type="ECO:0000256" key="4">
    <source>
        <dbReference type="ARBA" id="ARBA00022692"/>
    </source>
</evidence>
<proteinExistence type="inferred from homology"/>
<comment type="similarity">
    <text evidence="2">Belongs to the SLC35F solute transporter family.</text>
</comment>
<evidence type="ECO:0000313" key="9">
    <source>
        <dbReference type="Proteomes" id="UP001153555"/>
    </source>
</evidence>
<keyword evidence="3" id="KW-0813">Transport</keyword>
<dbReference type="AlphaFoldDB" id="A0A9N7NL52"/>